<evidence type="ECO:0000256" key="13">
    <source>
        <dbReference type="SAM" id="MobiDB-lite"/>
    </source>
</evidence>
<evidence type="ECO:0000256" key="1">
    <source>
        <dbReference type="ARBA" id="ARBA00004167"/>
    </source>
</evidence>
<keyword evidence="5" id="KW-0677">Repeat</keyword>
<evidence type="ECO:0000256" key="14">
    <source>
        <dbReference type="SAM" id="Phobius"/>
    </source>
</evidence>
<evidence type="ECO:0000256" key="12">
    <source>
        <dbReference type="PROSITE-ProRule" id="PRU00302"/>
    </source>
</evidence>
<dbReference type="InterPro" id="IPR051221">
    <property type="entry name" value="LDLR-related"/>
</dbReference>
<evidence type="ECO:0000256" key="10">
    <source>
        <dbReference type="ARBA" id="ARBA00023180"/>
    </source>
</evidence>
<feature type="disulfide bond" evidence="11">
    <location>
        <begin position="102"/>
        <end position="114"/>
    </location>
</feature>
<feature type="disulfide bond" evidence="11">
    <location>
        <begin position="121"/>
        <end position="136"/>
    </location>
</feature>
<feature type="region of interest" description="Disordered" evidence="13">
    <location>
        <begin position="884"/>
        <end position="921"/>
    </location>
</feature>
<evidence type="ECO:0000256" key="3">
    <source>
        <dbReference type="ARBA" id="ARBA00022583"/>
    </source>
</evidence>
<dbReference type="Pfam" id="PF00058">
    <property type="entry name" value="Ldl_recept_b"/>
    <property type="match status" value="1"/>
</dbReference>
<keyword evidence="8 11" id="KW-1015">Disulfide bond</keyword>
<comment type="subcellular location">
    <subcellularLocation>
        <location evidence="1">Membrane</location>
        <topology evidence="1">Single-pass membrane protein</topology>
    </subcellularLocation>
</comment>
<dbReference type="InterPro" id="IPR036055">
    <property type="entry name" value="LDL_receptor-like_sf"/>
</dbReference>
<evidence type="ECO:0000256" key="15">
    <source>
        <dbReference type="SAM" id="SignalP"/>
    </source>
</evidence>
<evidence type="ECO:0000256" key="9">
    <source>
        <dbReference type="ARBA" id="ARBA00023170"/>
    </source>
</evidence>
<evidence type="ECO:0000313" key="17">
    <source>
        <dbReference type="EMBL" id="CAK8682716.1"/>
    </source>
</evidence>
<protein>
    <recommendedName>
        <fullName evidence="16">Sushi domain-containing protein</fullName>
    </recommendedName>
</protein>
<dbReference type="InterPro" id="IPR011042">
    <property type="entry name" value="6-blade_b-propeller_TolB-like"/>
</dbReference>
<keyword evidence="7 14" id="KW-0472">Membrane</keyword>
<keyword evidence="2" id="KW-0245">EGF-like domain</keyword>
<keyword evidence="15" id="KW-0732">Signal</keyword>
<name>A0ABP0FSU8_CLALP</name>
<organism evidence="17 18">
    <name type="scientific">Clavelina lepadiformis</name>
    <name type="common">Light-bulb sea squirt</name>
    <name type="synonym">Ascidia lepadiformis</name>
    <dbReference type="NCBI Taxonomy" id="159417"/>
    <lineage>
        <taxon>Eukaryota</taxon>
        <taxon>Metazoa</taxon>
        <taxon>Chordata</taxon>
        <taxon>Tunicata</taxon>
        <taxon>Ascidiacea</taxon>
        <taxon>Aplousobranchia</taxon>
        <taxon>Clavelinidae</taxon>
        <taxon>Clavelina</taxon>
    </lineage>
</organism>
<dbReference type="SUPFAM" id="SSF57535">
    <property type="entry name" value="Complement control module/SCR domain"/>
    <property type="match status" value="1"/>
</dbReference>
<feature type="compositionally biased region" description="Low complexity" evidence="13">
    <location>
        <begin position="908"/>
        <end position="920"/>
    </location>
</feature>
<feature type="disulfide bond" evidence="11">
    <location>
        <begin position="59"/>
        <end position="71"/>
    </location>
</feature>
<feature type="chain" id="PRO_5045155411" description="Sushi domain-containing protein" evidence="15">
    <location>
        <begin position="20"/>
        <end position="984"/>
    </location>
</feature>
<dbReference type="PROSITE" id="PS50923">
    <property type="entry name" value="SUSHI"/>
    <property type="match status" value="1"/>
</dbReference>
<feature type="domain" description="Sushi" evidence="16">
    <location>
        <begin position="684"/>
        <end position="751"/>
    </location>
</feature>
<evidence type="ECO:0000256" key="5">
    <source>
        <dbReference type="ARBA" id="ARBA00022737"/>
    </source>
</evidence>
<dbReference type="InterPro" id="IPR035976">
    <property type="entry name" value="Sushi/SCR/CCP_sf"/>
</dbReference>
<feature type="disulfide bond" evidence="11">
    <location>
        <begin position="199"/>
        <end position="217"/>
    </location>
</feature>
<keyword evidence="18" id="KW-1185">Reference proteome</keyword>
<dbReference type="Proteomes" id="UP001642483">
    <property type="component" value="Unassembled WGS sequence"/>
</dbReference>
<dbReference type="Gene3D" id="2.10.25.10">
    <property type="entry name" value="Laminin"/>
    <property type="match status" value="1"/>
</dbReference>
<gene>
    <name evidence="17" type="ORF">CVLEPA_LOCUS13359</name>
</gene>
<dbReference type="CDD" id="cd00112">
    <property type="entry name" value="LDLa"/>
    <property type="match status" value="5"/>
</dbReference>
<reference evidence="17 18" key="1">
    <citation type="submission" date="2024-02" db="EMBL/GenBank/DDBJ databases">
        <authorList>
            <person name="Daric V."/>
            <person name="Darras S."/>
        </authorList>
    </citation>
    <scope>NUCLEOTIDE SEQUENCE [LARGE SCALE GENOMIC DNA]</scope>
</reference>
<dbReference type="InterPro" id="IPR000033">
    <property type="entry name" value="LDLR_classB_rpt"/>
</dbReference>
<dbReference type="InterPro" id="IPR001881">
    <property type="entry name" value="EGF-like_Ca-bd_dom"/>
</dbReference>
<evidence type="ECO:0000256" key="7">
    <source>
        <dbReference type="ARBA" id="ARBA00023136"/>
    </source>
</evidence>
<dbReference type="InterPro" id="IPR023415">
    <property type="entry name" value="LDLR_class-A_CS"/>
</dbReference>
<evidence type="ECO:0000256" key="11">
    <source>
        <dbReference type="PROSITE-ProRule" id="PRU00124"/>
    </source>
</evidence>
<feature type="signal peptide" evidence="15">
    <location>
        <begin position="1"/>
        <end position="19"/>
    </location>
</feature>
<dbReference type="Pfam" id="PF00057">
    <property type="entry name" value="Ldl_recept_a"/>
    <property type="match status" value="4"/>
</dbReference>
<feature type="transmembrane region" description="Helical" evidence="14">
    <location>
        <begin position="814"/>
        <end position="838"/>
    </location>
</feature>
<dbReference type="PANTHER" id="PTHR22722">
    <property type="entry name" value="LOW-DENSITY LIPOPROTEIN RECEPTOR-RELATED PROTEIN 2-RELATED"/>
    <property type="match status" value="1"/>
</dbReference>
<dbReference type="CDD" id="cd00033">
    <property type="entry name" value="CCP"/>
    <property type="match status" value="1"/>
</dbReference>
<keyword evidence="6 14" id="KW-1133">Transmembrane helix</keyword>
<evidence type="ECO:0000313" key="18">
    <source>
        <dbReference type="Proteomes" id="UP001642483"/>
    </source>
</evidence>
<dbReference type="Gene3D" id="2.120.10.30">
    <property type="entry name" value="TolB, C-terminal domain"/>
    <property type="match status" value="1"/>
</dbReference>
<keyword evidence="4 14" id="KW-0812">Transmembrane</keyword>
<keyword evidence="10" id="KW-0325">Glycoprotein</keyword>
<dbReference type="SMART" id="SM00192">
    <property type="entry name" value="LDLa"/>
    <property type="match status" value="5"/>
</dbReference>
<dbReference type="InterPro" id="IPR000742">
    <property type="entry name" value="EGF"/>
</dbReference>
<dbReference type="SMART" id="SM00135">
    <property type="entry name" value="LY"/>
    <property type="match status" value="3"/>
</dbReference>
<dbReference type="PRINTS" id="PR00261">
    <property type="entry name" value="LDLRECEPTOR"/>
</dbReference>
<dbReference type="SMART" id="SM00181">
    <property type="entry name" value="EGF"/>
    <property type="match status" value="4"/>
</dbReference>
<evidence type="ECO:0000256" key="6">
    <source>
        <dbReference type="ARBA" id="ARBA00022989"/>
    </source>
</evidence>
<dbReference type="SUPFAM" id="SSF57196">
    <property type="entry name" value="EGF/Laminin"/>
    <property type="match status" value="2"/>
</dbReference>
<feature type="disulfide bond" evidence="11">
    <location>
        <begin position="160"/>
        <end position="175"/>
    </location>
</feature>
<evidence type="ECO:0000256" key="2">
    <source>
        <dbReference type="ARBA" id="ARBA00022536"/>
    </source>
</evidence>
<dbReference type="Gene3D" id="4.10.1220.10">
    <property type="entry name" value="EGF-type module"/>
    <property type="match status" value="1"/>
</dbReference>
<feature type="disulfide bond" evidence="11">
    <location>
        <begin position="192"/>
        <end position="204"/>
    </location>
</feature>
<dbReference type="SMART" id="SM00179">
    <property type="entry name" value="EGF_CA"/>
    <property type="match status" value="2"/>
</dbReference>
<keyword evidence="3" id="KW-0254">Endocytosis</keyword>
<dbReference type="InterPro" id="IPR002172">
    <property type="entry name" value="LDrepeatLR_classA_rpt"/>
</dbReference>
<comment type="caution">
    <text evidence="12">Lacks conserved residue(s) required for the propagation of feature annotation.</text>
</comment>
<evidence type="ECO:0000256" key="4">
    <source>
        <dbReference type="ARBA" id="ARBA00022692"/>
    </source>
</evidence>
<evidence type="ECO:0000256" key="8">
    <source>
        <dbReference type="ARBA" id="ARBA00023157"/>
    </source>
</evidence>
<dbReference type="SUPFAM" id="SSF57424">
    <property type="entry name" value="LDL receptor-like module"/>
    <property type="match status" value="5"/>
</dbReference>
<dbReference type="PROSITE" id="PS01209">
    <property type="entry name" value="LDLRA_1"/>
    <property type="match status" value="2"/>
</dbReference>
<dbReference type="EMBL" id="CAWYQH010000096">
    <property type="protein sequence ID" value="CAK8682716.1"/>
    <property type="molecule type" value="Genomic_DNA"/>
</dbReference>
<accession>A0ABP0FSU8</accession>
<dbReference type="PROSITE" id="PS50068">
    <property type="entry name" value="LDLRA_2"/>
    <property type="match status" value="5"/>
</dbReference>
<dbReference type="InterPro" id="IPR000436">
    <property type="entry name" value="Sushi_SCR_CCP_dom"/>
</dbReference>
<sequence length="984" mass="107474">MKWAVFFMVVILGAGHGFCETWDCEDGMNTIDLDWKCDGQTDCLDGSDEMPDNCKDRNCMPDHFTCDSGRCIPQGLICNGEIDCGPNDSSDESGCAITLEECDTTLYHFCDDYCLPKEWVCDGDKDCSDKSDEASCSTECKPGNVKCNNTGLCINQEWLCDGEIECADGEDERNCSAVGNDVQEQPIQDASCDIAEFSCGDGVCLSVLRSCDGKGDCTNGEDEGAHCHQNTCRLRKEFWKSSSSHSSLLCDHGCRPTPQGPKCYCYSGYELELDGFRCRIQGLSIAALLVADDNHIRSLSLAANAFVENDFYVNRNTNVEILGITVNSGDGSIIWSHLEDGKVKSIGQDGSHNTIVSAENAAGIGFDWIGKNLYVAHTSNANGGDVGVVSLSRQVSTPNEPHMYNLGMNLLRPVSLALHPRKGLLVLVDYGNESISSSLVRANMDGTELSFLTVAKERRIHCVTVDQVTDVIYWTESSAETARIEMMTLNGVHRKTLVSKNSADIFLDSPFSVAAFHNHLYFSDNGSREIWSVDSLSGKPVGLRTDYLNPFPLLKASLASHLLAICLNHPILQQTLSTDVDDCVRSSCSHMCVIRAMGFRCLCPTTMYLADDNKNCIEAETTSPQLSTIKLAASATDVTTPTVQSTASPVVTFVTNASTTEAKPSTVNVSHPKIISTSVPVHSTTCPKPVLNNNTFTIPLNLNAKTFPVDFRIEYYCLPGWHMKGLAFVERVNQTCTSTGRWDVKAPSCVSLTCRELQCGPGGKCSFATPYDTAMCLCSDGSLSFSCLNPTTAVAANTTTDMPLGKSLSSNTNVGLIVGLLFALVALAFCSVIVWRYSSSRKRHGPRRGPLYTPKKEWNRRSDHICDTSLEELSDIDKNSCITNPNYSSPRKTRIRLPLPDDMDSGLERSTSSLSSSEDSPAGTYNYQFLKETADTVNIDGDRIAAEPEMDILPAGPQRSVRKSLSTIFHMRKTESQEHMLPPC</sequence>
<keyword evidence="12" id="KW-0768">Sushi</keyword>
<dbReference type="Gene3D" id="4.10.400.10">
    <property type="entry name" value="Low-density Lipoprotein Receptor"/>
    <property type="match status" value="4"/>
</dbReference>
<comment type="caution">
    <text evidence="17">The sequence shown here is derived from an EMBL/GenBank/DDBJ whole genome shotgun (WGS) entry which is preliminary data.</text>
</comment>
<dbReference type="SUPFAM" id="SSF63825">
    <property type="entry name" value="YWTD domain"/>
    <property type="match status" value="1"/>
</dbReference>
<feature type="disulfide bond" evidence="11">
    <location>
        <begin position="66"/>
        <end position="84"/>
    </location>
</feature>
<evidence type="ECO:0000259" key="16">
    <source>
        <dbReference type="PROSITE" id="PS50923"/>
    </source>
</evidence>
<dbReference type="SMART" id="SM00032">
    <property type="entry name" value="CCP"/>
    <property type="match status" value="1"/>
</dbReference>
<keyword evidence="9" id="KW-0675">Receptor</keyword>
<proteinExistence type="predicted"/>